<evidence type="ECO:0000256" key="7">
    <source>
        <dbReference type="ARBA" id="ARBA00023237"/>
    </source>
</evidence>
<evidence type="ECO:0000256" key="6">
    <source>
        <dbReference type="ARBA" id="ARBA00023136"/>
    </source>
</evidence>
<keyword evidence="11" id="KW-1185">Reference proteome</keyword>
<evidence type="ECO:0000256" key="8">
    <source>
        <dbReference type="SAM" id="SignalP"/>
    </source>
</evidence>
<evidence type="ECO:0000256" key="1">
    <source>
        <dbReference type="ARBA" id="ARBA00004571"/>
    </source>
</evidence>
<dbReference type="Pfam" id="PF13620">
    <property type="entry name" value="CarboxypepD_reg"/>
    <property type="match status" value="1"/>
</dbReference>
<dbReference type="Gene3D" id="2.40.170.20">
    <property type="entry name" value="TonB-dependent receptor, beta-barrel domain"/>
    <property type="match status" value="1"/>
</dbReference>
<accession>A0ABP9H3R0</accession>
<dbReference type="InterPro" id="IPR039426">
    <property type="entry name" value="TonB-dep_rcpt-like"/>
</dbReference>
<evidence type="ECO:0000313" key="10">
    <source>
        <dbReference type="EMBL" id="GAA4961491.1"/>
    </source>
</evidence>
<dbReference type="PANTHER" id="PTHR30069">
    <property type="entry name" value="TONB-DEPENDENT OUTER MEMBRANE RECEPTOR"/>
    <property type="match status" value="1"/>
</dbReference>
<keyword evidence="5 8" id="KW-0732">Signal</keyword>
<evidence type="ECO:0000256" key="4">
    <source>
        <dbReference type="ARBA" id="ARBA00022692"/>
    </source>
</evidence>
<dbReference type="PANTHER" id="PTHR30069:SF29">
    <property type="entry name" value="HEMOGLOBIN AND HEMOGLOBIN-HAPTOGLOBIN-BINDING PROTEIN 1-RELATED"/>
    <property type="match status" value="1"/>
</dbReference>
<keyword evidence="3" id="KW-1134">Transmembrane beta strand</keyword>
<dbReference type="Gene3D" id="2.60.40.1120">
    <property type="entry name" value="Carboxypeptidase-like, regulatory domain"/>
    <property type="match status" value="1"/>
</dbReference>
<dbReference type="SUPFAM" id="SSF56935">
    <property type="entry name" value="Porins"/>
    <property type="match status" value="1"/>
</dbReference>
<feature type="signal peptide" evidence="8">
    <location>
        <begin position="1"/>
        <end position="18"/>
    </location>
</feature>
<dbReference type="InterPro" id="IPR036942">
    <property type="entry name" value="Beta-barrel_TonB_sf"/>
</dbReference>
<feature type="domain" description="Outer membrane protein beta-barrel" evidence="9">
    <location>
        <begin position="374"/>
        <end position="775"/>
    </location>
</feature>
<organism evidence="10 11">
    <name type="scientific">Algibacter aquimarinus</name>
    <dbReference type="NCBI Taxonomy" id="1136748"/>
    <lineage>
        <taxon>Bacteria</taxon>
        <taxon>Pseudomonadati</taxon>
        <taxon>Bacteroidota</taxon>
        <taxon>Flavobacteriia</taxon>
        <taxon>Flavobacteriales</taxon>
        <taxon>Flavobacteriaceae</taxon>
        <taxon>Algibacter</taxon>
    </lineage>
</organism>
<dbReference type="RefSeq" id="WP_345164585.1">
    <property type="nucleotide sequence ID" value="NZ_BAABJK010000004.1"/>
</dbReference>
<comment type="subcellular location">
    <subcellularLocation>
        <location evidence="1">Cell outer membrane</location>
        <topology evidence="1">Multi-pass membrane protein</topology>
    </subcellularLocation>
</comment>
<keyword evidence="2" id="KW-0813">Transport</keyword>
<keyword evidence="4" id="KW-0812">Transmembrane</keyword>
<dbReference type="SUPFAM" id="SSF49464">
    <property type="entry name" value="Carboxypeptidase regulatory domain-like"/>
    <property type="match status" value="1"/>
</dbReference>
<dbReference type="InterPro" id="IPR041700">
    <property type="entry name" value="OMP_b-brl_3"/>
</dbReference>
<dbReference type="Proteomes" id="UP001501692">
    <property type="component" value="Unassembled WGS sequence"/>
</dbReference>
<dbReference type="EMBL" id="BAABJK010000004">
    <property type="protein sequence ID" value="GAA4961491.1"/>
    <property type="molecule type" value="Genomic_DNA"/>
</dbReference>
<name>A0ABP9H3R0_9FLAO</name>
<feature type="chain" id="PRO_5046297124" evidence="8">
    <location>
        <begin position="19"/>
        <end position="799"/>
    </location>
</feature>
<dbReference type="InterPro" id="IPR008969">
    <property type="entry name" value="CarboxyPept-like_regulatory"/>
</dbReference>
<evidence type="ECO:0000313" key="11">
    <source>
        <dbReference type="Proteomes" id="UP001501692"/>
    </source>
</evidence>
<keyword evidence="6" id="KW-0472">Membrane</keyword>
<evidence type="ECO:0000256" key="2">
    <source>
        <dbReference type="ARBA" id="ARBA00022448"/>
    </source>
</evidence>
<sequence length="799" mass="90155">MKSLLLILSLLIFNISFAQYSIKGTISDSDSTPVNAAVVSLLTIENNTFVKASITDELGNFVIKNIGNGTYKILVTYLGAKDYNSNNIIVSDENISLNNINLLPDTQALEEVTVTAEKPLIQVLADKTVFNVQNSISVAGDSGFELLRKAPGVLIDNTENIIVEGKAGVLIYIDDKPTVLRGQDLVNYLKTIQATEIDALEIITQPSSKYDAEGNAGIINIKFKRDKSLGTNGNLASGITVGDFARYNNTISINNRNKKTSLYGTFSNRFGESTGFINLNRTQNNTNFDARTKSNADFNNKNIRLGFDYFVDSKSTIGVILTGNFSDNENTSNSRTPITPNGNTSPNEVLVAGSNANAETSNLYSNINYRLKLKNNTSLNIDLDYGKYNQDRTNLQPNTYFNGDETQIISESVNFMNTPITIDILTARIDYEQNFLKGKLSLGAKYSKIITDNQFDFFDRINDVDIINRSRSNTFNYDENINAAYVNFNKKYEKFNFQIGLRVEQTISDGVLESFQEEQNDRVKRNYTDWFPSGGITYQMNRKNAFSLTYSKRIQRPNYRSLNPFEFQIDELSFSKGNAFLQPQYTDNLKFSHTYNYRLNTSISYSFIKDFSAQVTEAVGENRNFLSPRNVANQKIINLGISYPTRFNKWWSIYFSLNAFRSIYEATNEDFLSTKQNTLSLYAQNTFKLSKTFNAEISGWYSSPSVWGGTYETKSLGSLNIAFQKKFLDDKLSARLGFNDILFTSPWRGVTQFGALRINGNGGSDSRQVQLNLTYNFGRNEIKKARKRDTGIEDEKNRI</sequence>
<evidence type="ECO:0000259" key="9">
    <source>
        <dbReference type="Pfam" id="PF14905"/>
    </source>
</evidence>
<proteinExistence type="predicted"/>
<gene>
    <name evidence="10" type="ORF">GCM10023315_06900</name>
</gene>
<evidence type="ECO:0000256" key="5">
    <source>
        <dbReference type="ARBA" id="ARBA00022729"/>
    </source>
</evidence>
<evidence type="ECO:0000256" key="3">
    <source>
        <dbReference type="ARBA" id="ARBA00022452"/>
    </source>
</evidence>
<comment type="caution">
    <text evidence="10">The sequence shown here is derived from an EMBL/GenBank/DDBJ whole genome shotgun (WGS) entry which is preliminary data.</text>
</comment>
<keyword evidence="7" id="KW-0998">Cell outer membrane</keyword>
<protein>
    <submittedName>
        <fullName evidence="10">Outer membrane beta-barrel family protein</fullName>
    </submittedName>
</protein>
<reference evidence="11" key="1">
    <citation type="journal article" date="2019" name="Int. J. Syst. Evol. Microbiol.">
        <title>The Global Catalogue of Microorganisms (GCM) 10K type strain sequencing project: providing services to taxonomists for standard genome sequencing and annotation.</title>
        <authorList>
            <consortium name="The Broad Institute Genomics Platform"/>
            <consortium name="The Broad Institute Genome Sequencing Center for Infectious Disease"/>
            <person name="Wu L."/>
            <person name="Ma J."/>
        </authorList>
    </citation>
    <scope>NUCLEOTIDE SEQUENCE [LARGE SCALE GENOMIC DNA]</scope>
    <source>
        <strain evidence="11">JCM 18287</strain>
    </source>
</reference>
<dbReference type="Pfam" id="PF14905">
    <property type="entry name" value="OMP_b-brl_3"/>
    <property type="match status" value="1"/>
</dbReference>